<gene>
    <name evidence="7" type="ORF">COS81_02090</name>
</gene>
<keyword evidence="4" id="KW-1133">Transmembrane helix</keyword>
<name>A0A2M7ANH2_UNCKA</name>
<feature type="transmembrane region" description="Helical" evidence="4">
    <location>
        <begin position="592"/>
        <end position="612"/>
    </location>
</feature>
<dbReference type="EMBL" id="PEWD01000042">
    <property type="protein sequence ID" value="PIU68937.1"/>
    <property type="molecule type" value="Genomic_DNA"/>
</dbReference>
<dbReference type="GO" id="GO:0009247">
    <property type="term" value="P:glycolipid biosynthetic process"/>
    <property type="evidence" value="ECO:0007669"/>
    <property type="project" value="TreeGrafter"/>
</dbReference>
<feature type="transmembrane region" description="Helical" evidence="4">
    <location>
        <begin position="468"/>
        <end position="487"/>
    </location>
</feature>
<feature type="domain" description="Glycosyltransferase RgtA/B/C/D-like" evidence="6">
    <location>
        <begin position="334"/>
        <end position="466"/>
    </location>
</feature>
<dbReference type="GO" id="GO:0016020">
    <property type="term" value="C:membrane"/>
    <property type="evidence" value="ECO:0007669"/>
    <property type="project" value="GOC"/>
</dbReference>
<keyword evidence="2" id="KW-0328">Glycosyltransferase</keyword>
<comment type="caution">
    <text evidence="7">The sequence shown here is derived from an EMBL/GenBank/DDBJ whole genome shotgun (WGS) entry which is preliminary data.</text>
</comment>
<keyword evidence="4" id="KW-0812">Transmembrane</keyword>
<accession>A0A2M7ANH2</accession>
<feature type="transmembrane region" description="Helical" evidence="4">
    <location>
        <begin position="537"/>
        <end position="556"/>
    </location>
</feature>
<evidence type="ECO:0000259" key="5">
    <source>
        <dbReference type="Pfam" id="PF00535"/>
    </source>
</evidence>
<feature type="transmembrane region" description="Helical" evidence="4">
    <location>
        <begin position="440"/>
        <end position="461"/>
    </location>
</feature>
<keyword evidence="3" id="KW-0808">Transferase</keyword>
<dbReference type="InterPro" id="IPR038731">
    <property type="entry name" value="RgtA/B/C-like"/>
</dbReference>
<dbReference type="AlphaFoldDB" id="A0A2M7ANH2"/>
<dbReference type="GO" id="GO:0004582">
    <property type="term" value="F:dolichyl-phosphate beta-D-mannosyltransferase activity"/>
    <property type="evidence" value="ECO:0007669"/>
    <property type="project" value="InterPro"/>
</dbReference>
<feature type="transmembrane region" description="Helical" evidence="4">
    <location>
        <begin position="330"/>
        <end position="347"/>
    </location>
</feature>
<protein>
    <recommendedName>
        <fullName evidence="9">Glycosyltransferase 2-like domain-containing protein</fullName>
    </recommendedName>
</protein>
<dbReference type="InterPro" id="IPR029044">
    <property type="entry name" value="Nucleotide-diphossugar_trans"/>
</dbReference>
<dbReference type="Pfam" id="PF00535">
    <property type="entry name" value="Glycos_transf_2"/>
    <property type="match status" value="1"/>
</dbReference>
<dbReference type="InterPro" id="IPR001173">
    <property type="entry name" value="Glyco_trans_2-like"/>
</dbReference>
<proteinExistence type="inferred from homology"/>
<evidence type="ECO:0000313" key="8">
    <source>
        <dbReference type="Proteomes" id="UP000229916"/>
    </source>
</evidence>
<dbReference type="Proteomes" id="UP000229916">
    <property type="component" value="Unassembled WGS sequence"/>
</dbReference>
<evidence type="ECO:0000256" key="2">
    <source>
        <dbReference type="ARBA" id="ARBA00022676"/>
    </source>
</evidence>
<evidence type="ECO:0000256" key="3">
    <source>
        <dbReference type="ARBA" id="ARBA00022679"/>
    </source>
</evidence>
<dbReference type="Pfam" id="PF13231">
    <property type="entry name" value="PMT_2"/>
    <property type="match status" value="1"/>
</dbReference>
<dbReference type="PANTHER" id="PTHR43398">
    <property type="entry name" value="DOLICHOL-PHOSPHATE MANNOSYLTRANSFERASE SUBUNIT 1"/>
    <property type="match status" value="1"/>
</dbReference>
<evidence type="ECO:0000313" key="7">
    <source>
        <dbReference type="EMBL" id="PIU68937.1"/>
    </source>
</evidence>
<sequence length="736" mass="84471">MIYLRQIHQRSNMEINAKRAKPKKLVIVIPTLNELDNIQKLYQAVKTQTQKIDGWDTHLLFVDSHSTDGTLEVCRSLVRKDKKVAIIETGKGIGLALKTGFKHAFETRQAEVVLQMDADFSHAPSDIPRLMAEIERGYNLVIGSRFIKGGEVKLKAHRNFLSRTANFITRLLLGIFQVTEFTTSFRAFTKDLYQKIDWEKVNFTDNTFLPAFVYEAFRAQAKIKEIPIIFIDRQRGYSKIDIPRYIPHLLCYSLAKFSLRIKSFFFRKEVLLALVLIGLAAFFRFYHLSQTTWIAGDEGRDLLVMSQMLETKKPVLQGPPTSIVTDVGRVYYGPGFYYLVLPFFAISHGHPASGAFCVALMGVLSVLLIYFITKMFFGTWIGFGCAVFYATSPFVVELDRHFWSPNVVPFFILLIIFSFLQIKLKQKAWYLPVAGAATGIVWQLHYTSLFFLIPWAAWWLYAKVKVGLKIWIFSIGSFFFFSAPLLISELRHNFPNVRVLLYYLTEQFKPGLDLYTKLKTIGNSVLSLFSKSLNLSYLPLIAIVMLLGISLGLVFLIRAKSQSQERLLGLMVITWLPFSLLPHLTYSGEFAFDWRFIIFILPLPFLVVGLIIRTIWSFKIWGKLLTLAVFGFLVVGNLFSLDIRSPQTLFPFNQGPTLYNRQKIVDYIITSSQGVPLGIEIEGDVYFRNAYVYLLKYRGVDVSDEPKEVYRIIDPLRDEEQMMVKFGNIGVKKVSQ</sequence>
<dbReference type="InterPro" id="IPR039528">
    <property type="entry name" value="DPM1-like"/>
</dbReference>
<comment type="similarity">
    <text evidence="1">Belongs to the glycosyltransferase 2 family.</text>
</comment>
<evidence type="ECO:0008006" key="9">
    <source>
        <dbReference type="Google" id="ProtNLM"/>
    </source>
</evidence>
<organism evidence="7 8">
    <name type="scientific">candidate division WWE3 bacterium CG06_land_8_20_14_3_00_42_16</name>
    <dbReference type="NCBI Taxonomy" id="1975083"/>
    <lineage>
        <taxon>Bacteria</taxon>
        <taxon>Katanobacteria</taxon>
    </lineage>
</organism>
<reference evidence="8" key="1">
    <citation type="submission" date="2017-09" db="EMBL/GenBank/DDBJ databases">
        <title>Depth-based differentiation of microbial function through sediment-hosted aquifers and enrichment of novel symbionts in the deep terrestrial subsurface.</title>
        <authorList>
            <person name="Probst A.J."/>
            <person name="Ladd B."/>
            <person name="Jarett J.K."/>
            <person name="Geller-Mcgrath D.E."/>
            <person name="Sieber C.M.K."/>
            <person name="Emerson J.B."/>
            <person name="Anantharaman K."/>
            <person name="Thomas B.C."/>
            <person name="Malmstrom R."/>
            <person name="Stieglmeier M."/>
            <person name="Klingl A."/>
            <person name="Woyke T."/>
            <person name="Ryan C.M."/>
            <person name="Banfield J.F."/>
        </authorList>
    </citation>
    <scope>NUCLEOTIDE SEQUENCE [LARGE SCALE GENOMIC DNA]</scope>
</reference>
<dbReference type="PANTHER" id="PTHR43398:SF1">
    <property type="entry name" value="DOLICHOL-PHOSPHATE MANNOSYLTRANSFERASE SUBUNIT 1"/>
    <property type="match status" value="1"/>
</dbReference>
<feature type="transmembrane region" description="Helical" evidence="4">
    <location>
        <begin position="568"/>
        <end position="586"/>
    </location>
</feature>
<feature type="transmembrane region" description="Helical" evidence="4">
    <location>
        <begin position="270"/>
        <end position="287"/>
    </location>
</feature>
<keyword evidence="4" id="KW-0472">Membrane</keyword>
<dbReference type="Gene3D" id="3.90.550.10">
    <property type="entry name" value="Spore Coat Polysaccharide Biosynthesis Protein SpsA, Chain A"/>
    <property type="match status" value="1"/>
</dbReference>
<evidence type="ECO:0000259" key="6">
    <source>
        <dbReference type="Pfam" id="PF13231"/>
    </source>
</evidence>
<evidence type="ECO:0000256" key="1">
    <source>
        <dbReference type="ARBA" id="ARBA00006739"/>
    </source>
</evidence>
<evidence type="ECO:0000256" key="4">
    <source>
        <dbReference type="SAM" id="Phobius"/>
    </source>
</evidence>
<feature type="transmembrane region" description="Helical" evidence="4">
    <location>
        <begin position="624"/>
        <end position="641"/>
    </location>
</feature>
<dbReference type="SUPFAM" id="SSF53448">
    <property type="entry name" value="Nucleotide-diphospho-sugar transferases"/>
    <property type="match status" value="1"/>
</dbReference>
<feature type="transmembrane region" description="Helical" evidence="4">
    <location>
        <begin position="378"/>
        <end position="396"/>
    </location>
</feature>
<feature type="domain" description="Glycosyltransferase 2-like" evidence="5">
    <location>
        <begin position="27"/>
        <end position="195"/>
    </location>
</feature>
<feature type="transmembrane region" description="Helical" evidence="4">
    <location>
        <begin position="403"/>
        <end position="420"/>
    </location>
</feature>
<feature type="transmembrane region" description="Helical" evidence="4">
    <location>
        <begin position="354"/>
        <end position="372"/>
    </location>
</feature>